<dbReference type="PRINTS" id="PR00081">
    <property type="entry name" value="GDHRDH"/>
</dbReference>
<dbReference type="InterPro" id="IPR036291">
    <property type="entry name" value="NAD(P)-bd_dom_sf"/>
</dbReference>
<evidence type="ECO:0000256" key="3">
    <source>
        <dbReference type="RuleBase" id="RU000363"/>
    </source>
</evidence>
<dbReference type="PANTHER" id="PTHR44196">
    <property type="entry name" value="DEHYDROGENASE/REDUCTASE SDR FAMILY MEMBER 7B"/>
    <property type="match status" value="1"/>
</dbReference>
<dbReference type="OrthoDB" id="9793345at2"/>
<reference evidence="4 5" key="1">
    <citation type="submission" date="2016-01" db="EMBL/GenBank/DDBJ databases">
        <title>Draft Genome Sequences of Seven Thermophilic Sporeformers Isolated from Foods.</title>
        <authorList>
            <person name="Berendsen E.M."/>
            <person name="Wells-Bennik M.H."/>
            <person name="Krawcyk A.O."/>
            <person name="De Jong A."/>
            <person name="Holsappel S."/>
            <person name="Eijlander R.T."/>
            <person name="Kuipers O.P."/>
        </authorList>
    </citation>
    <scope>NUCLEOTIDE SEQUENCE [LARGE SCALE GENOMIC DNA]</scope>
    <source>
        <strain evidence="4 5">B4135</strain>
    </source>
</reference>
<dbReference type="PIRSF" id="PIRSF000126">
    <property type="entry name" value="11-beta-HSD1"/>
    <property type="match status" value="1"/>
</dbReference>
<dbReference type="PRINTS" id="PR00080">
    <property type="entry name" value="SDRFAMILY"/>
</dbReference>
<proteinExistence type="inferred from homology"/>
<dbReference type="GO" id="GO:0016491">
    <property type="term" value="F:oxidoreductase activity"/>
    <property type="evidence" value="ECO:0007669"/>
    <property type="project" value="UniProtKB-KW"/>
</dbReference>
<dbReference type="InterPro" id="IPR002347">
    <property type="entry name" value="SDR_fam"/>
</dbReference>
<evidence type="ECO:0000256" key="1">
    <source>
        <dbReference type="ARBA" id="ARBA00006484"/>
    </source>
</evidence>
<dbReference type="InterPro" id="IPR020904">
    <property type="entry name" value="Sc_DH/Rdtase_CS"/>
</dbReference>
<dbReference type="Proteomes" id="UP000075683">
    <property type="component" value="Unassembled WGS sequence"/>
</dbReference>
<dbReference type="STRING" id="301148.B4135_1932"/>
<dbReference type="PROSITE" id="PS00061">
    <property type="entry name" value="ADH_SHORT"/>
    <property type="match status" value="1"/>
</dbReference>
<sequence length="264" mass="28726">MNDRLRGKTVIITGATGGLGEQIAVRCAESGARLVLIARNGEKLERMKRELGDRFSASVSAYAADLARREEIEALFPKIERETETVDCLVNNAGFGLFKTTQDITMEEAENMFAVNVFALMALTKFVLPAMLKQRSGHIINIASQAGKIATPKAGVYAATKSAVLSFTDSLRMEVKGTGVFVTAVNPGPMATRFFQTADPSGTYVANLGRWIVPAEKVAEKIVGRMLTDTREINIPVPMNLAAKLHALFPSLVERVGKKAFYKK</sequence>
<evidence type="ECO:0000313" key="5">
    <source>
        <dbReference type="Proteomes" id="UP000075683"/>
    </source>
</evidence>
<comment type="similarity">
    <text evidence="1 3">Belongs to the short-chain dehydrogenases/reductases (SDR) family.</text>
</comment>
<dbReference type="SUPFAM" id="SSF51735">
    <property type="entry name" value="NAD(P)-binding Rossmann-fold domains"/>
    <property type="match status" value="1"/>
</dbReference>
<dbReference type="Pfam" id="PF00106">
    <property type="entry name" value="adh_short"/>
    <property type="match status" value="1"/>
</dbReference>
<dbReference type="GO" id="GO:0016020">
    <property type="term" value="C:membrane"/>
    <property type="evidence" value="ECO:0007669"/>
    <property type="project" value="TreeGrafter"/>
</dbReference>
<comment type="caution">
    <text evidence="4">The sequence shown here is derived from an EMBL/GenBank/DDBJ whole genome shotgun (WGS) entry which is preliminary data.</text>
</comment>
<dbReference type="Gene3D" id="3.40.50.720">
    <property type="entry name" value="NAD(P)-binding Rossmann-like Domain"/>
    <property type="match status" value="1"/>
</dbReference>
<protein>
    <recommendedName>
        <fullName evidence="6">Oxidoreductase</fullName>
    </recommendedName>
</protein>
<dbReference type="PANTHER" id="PTHR44196:SF1">
    <property type="entry name" value="DEHYDROGENASE_REDUCTASE SDR FAMILY MEMBER 7B"/>
    <property type="match status" value="1"/>
</dbReference>
<gene>
    <name evidence="4" type="ORF">B4135_1932</name>
</gene>
<keyword evidence="2" id="KW-0560">Oxidoreductase</keyword>
<dbReference type="AlphaFoldDB" id="A0A150M6F4"/>
<evidence type="ECO:0000256" key="2">
    <source>
        <dbReference type="ARBA" id="ARBA00023002"/>
    </source>
</evidence>
<evidence type="ECO:0008006" key="6">
    <source>
        <dbReference type="Google" id="ProtNLM"/>
    </source>
</evidence>
<organism evidence="4 5">
    <name type="scientific">Caldibacillus debilis</name>
    <dbReference type="NCBI Taxonomy" id="301148"/>
    <lineage>
        <taxon>Bacteria</taxon>
        <taxon>Bacillati</taxon>
        <taxon>Bacillota</taxon>
        <taxon>Bacilli</taxon>
        <taxon>Bacillales</taxon>
        <taxon>Bacillaceae</taxon>
        <taxon>Caldibacillus</taxon>
    </lineage>
</organism>
<dbReference type="RefSeq" id="WP_061568576.1">
    <property type="nucleotide sequence ID" value="NZ_LQYT01000036.1"/>
</dbReference>
<evidence type="ECO:0000313" key="4">
    <source>
        <dbReference type="EMBL" id="KYD20157.1"/>
    </source>
</evidence>
<accession>A0A150M6F4</accession>
<dbReference type="EMBL" id="LQYT01000036">
    <property type="protein sequence ID" value="KYD20157.1"/>
    <property type="molecule type" value="Genomic_DNA"/>
</dbReference>
<name>A0A150M6F4_9BACI</name>